<evidence type="ECO:0000313" key="4">
    <source>
        <dbReference type="Proteomes" id="UP000756132"/>
    </source>
</evidence>
<dbReference type="AlphaFoldDB" id="A0A9Q8UQP7"/>
<dbReference type="KEGG" id="ffu:CLAFUR5_06869"/>
<dbReference type="Proteomes" id="UP000756132">
    <property type="component" value="Chromosome 6"/>
</dbReference>
<organism evidence="3 4">
    <name type="scientific">Passalora fulva</name>
    <name type="common">Tomato leaf mold</name>
    <name type="synonym">Cladosporium fulvum</name>
    <dbReference type="NCBI Taxonomy" id="5499"/>
    <lineage>
        <taxon>Eukaryota</taxon>
        <taxon>Fungi</taxon>
        <taxon>Dikarya</taxon>
        <taxon>Ascomycota</taxon>
        <taxon>Pezizomycotina</taxon>
        <taxon>Dothideomycetes</taxon>
        <taxon>Dothideomycetidae</taxon>
        <taxon>Mycosphaerellales</taxon>
        <taxon>Mycosphaerellaceae</taxon>
        <taxon>Fulvia</taxon>
    </lineage>
</organism>
<dbReference type="EMBL" id="CP090168">
    <property type="protein sequence ID" value="UJO18984.1"/>
    <property type="molecule type" value="Genomic_DNA"/>
</dbReference>
<reference evidence="3" key="2">
    <citation type="journal article" date="2022" name="Microb. Genom.">
        <title>A chromosome-scale genome assembly of the tomato pathogen Cladosporium fulvum reveals a compartmentalized genome architecture and the presence of a dispensable chromosome.</title>
        <authorList>
            <person name="Zaccaron A.Z."/>
            <person name="Chen L.H."/>
            <person name="Samaras A."/>
            <person name="Stergiopoulos I."/>
        </authorList>
    </citation>
    <scope>NUCLEOTIDE SEQUENCE</scope>
    <source>
        <strain evidence="3">Race5_Kim</strain>
    </source>
</reference>
<feature type="transmembrane region" description="Helical" evidence="2">
    <location>
        <begin position="102"/>
        <end position="123"/>
    </location>
</feature>
<reference evidence="3" key="1">
    <citation type="submission" date="2021-12" db="EMBL/GenBank/DDBJ databases">
        <authorList>
            <person name="Zaccaron A."/>
            <person name="Stergiopoulos I."/>
        </authorList>
    </citation>
    <scope>NUCLEOTIDE SEQUENCE</scope>
    <source>
        <strain evidence="3">Race5_Kim</strain>
    </source>
</reference>
<accession>A0A9Q8UQP7</accession>
<evidence type="ECO:0000313" key="3">
    <source>
        <dbReference type="EMBL" id="UJO18984.1"/>
    </source>
</evidence>
<dbReference type="RefSeq" id="XP_047763350.1">
    <property type="nucleotide sequence ID" value="XM_047906017.1"/>
</dbReference>
<feature type="region of interest" description="Disordered" evidence="1">
    <location>
        <begin position="240"/>
        <end position="262"/>
    </location>
</feature>
<proteinExistence type="predicted"/>
<feature type="transmembrane region" description="Helical" evidence="2">
    <location>
        <begin position="6"/>
        <end position="38"/>
    </location>
</feature>
<keyword evidence="2" id="KW-1133">Transmembrane helix</keyword>
<sequence>MDADSVTAFGYCAIVASILTHSTITLDLFFLLCLYFSVEVAAGTIRKIASDFLDVICSKIPARNGPGLDKPPTTSEHIAALWAMSLYMAVVGVRWAEAFMLVIASGMMIQGLLWLGVEGYGMIESTIQAVRNPHSIYKKLQVYATNIRQAFLRAIALTPQEKQTLDRIYERLESYIKVAGKIEQDIIDRVKDFARRHEHVIRIGKLMLMTPICNLVPSVLHKALSLEDLLYEQIERVAGDDTEDNSDTNTNNSEKNQNPVGSGAYVEGIRHDAQNLCAPRRYARYTTQGMAVSKEKEKEVPASMAESKEMEAAIEAEARQKAEDLFEVQSIESQQKEHSTKKIHEEGWEVIEAGEEDGNWKWLERDTTRK</sequence>
<keyword evidence="4" id="KW-1185">Reference proteome</keyword>
<evidence type="ECO:0000256" key="1">
    <source>
        <dbReference type="SAM" id="MobiDB-lite"/>
    </source>
</evidence>
<dbReference type="GeneID" id="71986747"/>
<protein>
    <submittedName>
        <fullName evidence="3">Uncharacterized protein</fullName>
    </submittedName>
</protein>
<evidence type="ECO:0000256" key="2">
    <source>
        <dbReference type="SAM" id="Phobius"/>
    </source>
</evidence>
<keyword evidence="2" id="KW-0472">Membrane</keyword>
<keyword evidence="2" id="KW-0812">Transmembrane</keyword>
<gene>
    <name evidence="3" type="ORF">CLAFUR5_06869</name>
</gene>
<name>A0A9Q8UQP7_PASFU</name>